<keyword evidence="2" id="KW-0805">Transcription regulation</keyword>
<dbReference type="InterPro" id="IPR036388">
    <property type="entry name" value="WH-like_DNA-bd_sf"/>
</dbReference>
<evidence type="ECO:0000256" key="2">
    <source>
        <dbReference type="ARBA" id="ARBA00023015"/>
    </source>
</evidence>
<name>A0A849AIJ7_9MICO</name>
<gene>
    <name evidence="5" type="ORF">HJ588_02995</name>
</gene>
<evidence type="ECO:0000313" key="6">
    <source>
        <dbReference type="Proteomes" id="UP000557772"/>
    </source>
</evidence>
<organism evidence="5 6">
    <name type="scientific">Flexivirga aerilata</name>
    <dbReference type="NCBI Taxonomy" id="1656889"/>
    <lineage>
        <taxon>Bacteria</taxon>
        <taxon>Bacillati</taxon>
        <taxon>Actinomycetota</taxon>
        <taxon>Actinomycetes</taxon>
        <taxon>Micrococcales</taxon>
        <taxon>Dermacoccaceae</taxon>
        <taxon>Flexivirga</taxon>
    </lineage>
</organism>
<proteinExistence type="inferred from homology"/>
<dbReference type="Pfam" id="PF03965">
    <property type="entry name" value="Penicillinase_R"/>
    <property type="match status" value="1"/>
</dbReference>
<comment type="caution">
    <text evidence="5">The sequence shown here is derived from an EMBL/GenBank/DDBJ whole genome shotgun (WGS) entry which is preliminary data.</text>
</comment>
<dbReference type="GO" id="GO:0003677">
    <property type="term" value="F:DNA binding"/>
    <property type="evidence" value="ECO:0007669"/>
    <property type="project" value="UniProtKB-KW"/>
</dbReference>
<evidence type="ECO:0000256" key="3">
    <source>
        <dbReference type="ARBA" id="ARBA00023125"/>
    </source>
</evidence>
<dbReference type="SUPFAM" id="SSF46785">
    <property type="entry name" value="Winged helix' DNA-binding domain"/>
    <property type="match status" value="1"/>
</dbReference>
<keyword evidence="6" id="KW-1185">Reference proteome</keyword>
<dbReference type="Gene3D" id="1.10.10.10">
    <property type="entry name" value="Winged helix-like DNA-binding domain superfamily/Winged helix DNA-binding domain"/>
    <property type="match status" value="1"/>
</dbReference>
<protein>
    <submittedName>
        <fullName evidence="5">BlaI/MecI/CopY family transcriptional regulator</fullName>
    </submittedName>
</protein>
<evidence type="ECO:0000256" key="1">
    <source>
        <dbReference type="ARBA" id="ARBA00011046"/>
    </source>
</evidence>
<evidence type="ECO:0000313" key="5">
    <source>
        <dbReference type="EMBL" id="NNG38240.1"/>
    </source>
</evidence>
<dbReference type="Proteomes" id="UP000557772">
    <property type="component" value="Unassembled WGS sequence"/>
</dbReference>
<dbReference type="GO" id="GO:0045892">
    <property type="term" value="P:negative regulation of DNA-templated transcription"/>
    <property type="evidence" value="ECO:0007669"/>
    <property type="project" value="InterPro"/>
</dbReference>
<dbReference type="EMBL" id="JABENB010000001">
    <property type="protein sequence ID" value="NNG38240.1"/>
    <property type="molecule type" value="Genomic_DNA"/>
</dbReference>
<reference evidence="5 6" key="1">
    <citation type="submission" date="2020-05" db="EMBL/GenBank/DDBJ databases">
        <title>Flexivirga sp. ID2601S isolated from air conditioner.</title>
        <authorList>
            <person name="Kim D.H."/>
        </authorList>
    </citation>
    <scope>NUCLEOTIDE SEQUENCE [LARGE SCALE GENOMIC DNA]</scope>
    <source>
        <strain evidence="5 6">ID2601S</strain>
    </source>
</reference>
<evidence type="ECO:0000256" key="4">
    <source>
        <dbReference type="ARBA" id="ARBA00023163"/>
    </source>
</evidence>
<dbReference type="Gene3D" id="6.10.140.850">
    <property type="match status" value="1"/>
</dbReference>
<dbReference type="InterPro" id="IPR036390">
    <property type="entry name" value="WH_DNA-bd_sf"/>
</dbReference>
<keyword evidence="3" id="KW-0238">DNA-binding</keyword>
<keyword evidence="4" id="KW-0804">Transcription</keyword>
<comment type="similarity">
    <text evidence="1">Belongs to the BlaI transcriptional regulatory family.</text>
</comment>
<dbReference type="PIRSF" id="PIRSF019455">
    <property type="entry name" value="CopR_AtkY"/>
    <property type="match status" value="1"/>
</dbReference>
<accession>A0A849AIJ7</accession>
<dbReference type="AlphaFoldDB" id="A0A849AIJ7"/>
<dbReference type="InterPro" id="IPR005650">
    <property type="entry name" value="BlaI_family"/>
</dbReference>
<sequence>MPSLGELESAVMDQLWQLPTDGSLSVREVQERLAGRDLAYTTVMTVLDRLSKKQLVSRERVGRAWHYRPAASREQLTADTLHAGLDSLTPDDRRAVLLHFLEDASAEDRDALRAGLDEVERRNRA</sequence>